<reference evidence="1 2" key="1">
    <citation type="journal article" date="2023" name="Plants (Basel)">
        <title>Bridging the Gap: Combining Genomics and Transcriptomics Approaches to Understand Stylosanthes scabra, an Orphan Legume from the Brazilian Caatinga.</title>
        <authorList>
            <person name="Ferreira-Neto J.R.C."/>
            <person name="da Silva M.D."/>
            <person name="Binneck E."/>
            <person name="de Melo N.F."/>
            <person name="da Silva R.H."/>
            <person name="de Melo A.L.T.M."/>
            <person name="Pandolfi V."/>
            <person name="Bustamante F.O."/>
            <person name="Brasileiro-Vidal A.C."/>
            <person name="Benko-Iseppon A.M."/>
        </authorList>
    </citation>
    <scope>NUCLEOTIDE SEQUENCE [LARGE SCALE GENOMIC DNA]</scope>
    <source>
        <tissue evidence="1">Leaves</tissue>
    </source>
</reference>
<comment type="caution">
    <text evidence="1">The sequence shown here is derived from an EMBL/GenBank/DDBJ whole genome shotgun (WGS) entry which is preliminary data.</text>
</comment>
<organism evidence="1 2">
    <name type="scientific">Stylosanthes scabra</name>
    <dbReference type="NCBI Taxonomy" id="79078"/>
    <lineage>
        <taxon>Eukaryota</taxon>
        <taxon>Viridiplantae</taxon>
        <taxon>Streptophyta</taxon>
        <taxon>Embryophyta</taxon>
        <taxon>Tracheophyta</taxon>
        <taxon>Spermatophyta</taxon>
        <taxon>Magnoliopsida</taxon>
        <taxon>eudicotyledons</taxon>
        <taxon>Gunneridae</taxon>
        <taxon>Pentapetalae</taxon>
        <taxon>rosids</taxon>
        <taxon>fabids</taxon>
        <taxon>Fabales</taxon>
        <taxon>Fabaceae</taxon>
        <taxon>Papilionoideae</taxon>
        <taxon>50 kb inversion clade</taxon>
        <taxon>dalbergioids sensu lato</taxon>
        <taxon>Dalbergieae</taxon>
        <taxon>Pterocarpus clade</taxon>
        <taxon>Stylosanthes</taxon>
    </lineage>
</organism>
<accession>A0ABU6UUF8</accession>
<dbReference type="EMBL" id="JASCZI010122119">
    <property type="protein sequence ID" value="MED6163736.1"/>
    <property type="molecule type" value="Genomic_DNA"/>
</dbReference>
<proteinExistence type="predicted"/>
<evidence type="ECO:0000313" key="1">
    <source>
        <dbReference type="EMBL" id="MED6163736.1"/>
    </source>
</evidence>
<sequence>MVKAFSIYRHKSGHWCVRIGLSGPYASGPVPARMLRPSHGNAYAYSLLDGGITPISVGEVIKGNGTTVISKITVSPNLLSKGSNLSHNRPTLHLNLLRNNPITLRLP</sequence>
<name>A0ABU6UUF8_9FABA</name>
<gene>
    <name evidence="1" type="ORF">PIB30_082876</name>
</gene>
<evidence type="ECO:0000313" key="2">
    <source>
        <dbReference type="Proteomes" id="UP001341840"/>
    </source>
</evidence>
<protein>
    <submittedName>
        <fullName evidence="1">Uncharacterized protein</fullName>
    </submittedName>
</protein>
<dbReference type="Proteomes" id="UP001341840">
    <property type="component" value="Unassembled WGS sequence"/>
</dbReference>
<keyword evidence="2" id="KW-1185">Reference proteome</keyword>